<feature type="region of interest" description="Disordered" evidence="13">
    <location>
        <begin position="1"/>
        <end position="259"/>
    </location>
</feature>
<dbReference type="EMBL" id="CP089278">
    <property type="protein sequence ID" value="USP80196.1"/>
    <property type="molecule type" value="Genomic_DNA"/>
</dbReference>
<dbReference type="GO" id="GO:0010467">
    <property type="term" value="P:gene expression"/>
    <property type="evidence" value="ECO:0007669"/>
    <property type="project" value="UniProtKB-ARBA"/>
</dbReference>
<dbReference type="GO" id="GO:0005829">
    <property type="term" value="C:cytosol"/>
    <property type="evidence" value="ECO:0007669"/>
    <property type="project" value="TreeGrafter"/>
</dbReference>
<evidence type="ECO:0000256" key="1">
    <source>
        <dbReference type="ARBA" id="ARBA00004123"/>
    </source>
</evidence>
<evidence type="ECO:0000256" key="8">
    <source>
        <dbReference type="ARBA" id="ARBA00022884"/>
    </source>
</evidence>
<dbReference type="PROSITE" id="PS51194">
    <property type="entry name" value="HELICASE_CTER"/>
    <property type="match status" value="1"/>
</dbReference>
<feature type="compositionally biased region" description="Basic and acidic residues" evidence="13">
    <location>
        <begin position="747"/>
        <end position="785"/>
    </location>
</feature>
<comment type="subcellular location">
    <subcellularLocation>
        <location evidence="1">Nucleus</location>
    </subcellularLocation>
</comment>
<dbReference type="GO" id="GO:0016787">
    <property type="term" value="F:hydrolase activity"/>
    <property type="evidence" value="ECO:0007669"/>
    <property type="project" value="UniProtKB-KW"/>
</dbReference>
<feature type="short sequence motif" description="Q motif" evidence="11">
    <location>
        <begin position="285"/>
        <end position="313"/>
    </location>
</feature>
<dbReference type="CDD" id="cd17947">
    <property type="entry name" value="DEADc_DDX27"/>
    <property type="match status" value="1"/>
</dbReference>
<proteinExistence type="predicted"/>
<feature type="compositionally biased region" description="Basic and acidic residues" evidence="13">
    <location>
        <begin position="42"/>
        <end position="57"/>
    </location>
</feature>
<keyword evidence="4" id="KW-0547">Nucleotide-binding</keyword>
<evidence type="ECO:0000259" key="14">
    <source>
        <dbReference type="PROSITE" id="PS51192"/>
    </source>
</evidence>
<dbReference type="Pfam" id="PF00271">
    <property type="entry name" value="Helicase_C"/>
    <property type="match status" value="1"/>
</dbReference>
<feature type="domain" description="DEAD-box RNA helicase Q" evidence="16">
    <location>
        <begin position="285"/>
        <end position="313"/>
    </location>
</feature>
<dbReference type="PANTHER" id="PTHR47959:SF1">
    <property type="entry name" value="ATP-DEPENDENT RNA HELICASE DBPA"/>
    <property type="match status" value="1"/>
</dbReference>
<keyword evidence="3" id="KW-0690">Ribosome biogenesis</keyword>
<dbReference type="InterPro" id="IPR014014">
    <property type="entry name" value="RNA_helicase_DEAD_Q_motif"/>
</dbReference>
<dbReference type="PROSITE" id="PS00039">
    <property type="entry name" value="DEAD_ATP_HELICASE"/>
    <property type="match status" value="1"/>
</dbReference>
<dbReference type="GO" id="GO:0005634">
    <property type="term" value="C:nucleus"/>
    <property type="evidence" value="ECO:0007669"/>
    <property type="project" value="UniProtKB-SubCell"/>
</dbReference>
<evidence type="ECO:0000256" key="10">
    <source>
        <dbReference type="ARBA" id="ARBA00047984"/>
    </source>
</evidence>
<keyword evidence="9" id="KW-0539">Nucleus</keyword>
<evidence type="ECO:0000256" key="3">
    <source>
        <dbReference type="ARBA" id="ARBA00022517"/>
    </source>
</evidence>
<accession>A0A9Q9DW82</accession>
<dbReference type="VEuPathDB" id="FungiDB:yc1106_07470"/>
<dbReference type="EC" id="3.6.4.13" evidence="2"/>
<feature type="domain" description="Helicase ATP-binding" evidence="14">
    <location>
        <begin position="316"/>
        <end position="490"/>
    </location>
</feature>
<dbReference type="GO" id="GO:0003723">
    <property type="term" value="F:RNA binding"/>
    <property type="evidence" value="ECO:0007669"/>
    <property type="project" value="UniProtKB-KW"/>
</dbReference>
<evidence type="ECO:0000313" key="17">
    <source>
        <dbReference type="EMBL" id="USP80196.1"/>
    </source>
</evidence>
<keyword evidence="18" id="KW-1185">Reference proteome</keyword>
<dbReference type="AlphaFoldDB" id="A0A9Q9DW82"/>
<evidence type="ECO:0000256" key="13">
    <source>
        <dbReference type="SAM" id="MobiDB-lite"/>
    </source>
</evidence>
<dbReference type="GO" id="GO:0003724">
    <property type="term" value="F:RNA helicase activity"/>
    <property type="evidence" value="ECO:0007669"/>
    <property type="project" value="UniProtKB-EC"/>
</dbReference>
<evidence type="ECO:0000256" key="7">
    <source>
        <dbReference type="ARBA" id="ARBA00022840"/>
    </source>
</evidence>
<evidence type="ECO:0000256" key="6">
    <source>
        <dbReference type="ARBA" id="ARBA00022806"/>
    </source>
</evidence>
<feature type="compositionally biased region" description="Acidic residues" evidence="13">
    <location>
        <begin position="93"/>
        <end position="103"/>
    </location>
</feature>
<feature type="compositionally biased region" description="Acidic residues" evidence="13">
    <location>
        <begin position="77"/>
        <end position="86"/>
    </location>
</feature>
<keyword evidence="6" id="KW-0347">Helicase</keyword>
<evidence type="ECO:0000259" key="16">
    <source>
        <dbReference type="PROSITE" id="PS51195"/>
    </source>
</evidence>
<keyword evidence="5" id="KW-0378">Hydrolase</keyword>
<evidence type="ECO:0000256" key="12">
    <source>
        <dbReference type="SAM" id="Coils"/>
    </source>
</evidence>
<evidence type="ECO:0000313" key="18">
    <source>
        <dbReference type="Proteomes" id="UP001056012"/>
    </source>
</evidence>
<protein>
    <recommendedName>
        <fullName evidence="2">RNA helicase</fullName>
        <ecNumber evidence="2">3.6.4.13</ecNumber>
    </recommendedName>
</protein>
<dbReference type="GO" id="GO:0042254">
    <property type="term" value="P:ribosome biogenesis"/>
    <property type="evidence" value="ECO:0007669"/>
    <property type="project" value="UniProtKB-KW"/>
</dbReference>
<dbReference type="OrthoDB" id="10259843at2759"/>
<dbReference type="PROSITE" id="PS51192">
    <property type="entry name" value="HELICASE_ATP_BIND_1"/>
    <property type="match status" value="1"/>
</dbReference>
<dbReference type="InterPro" id="IPR011545">
    <property type="entry name" value="DEAD/DEAH_box_helicase_dom"/>
</dbReference>
<dbReference type="Pfam" id="PF00270">
    <property type="entry name" value="DEAD"/>
    <property type="match status" value="1"/>
</dbReference>
<keyword evidence="8" id="KW-0694">RNA-binding</keyword>
<dbReference type="InterPro" id="IPR050079">
    <property type="entry name" value="DEAD_box_RNA_helicase"/>
</dbReference>
<dbReference type="InterPro" id="IPR000629">
    <property type="entry name" value="RNA-helicase_DEAD-box_CS"/>
</dbReference>
<feature type="compositionally biased region" description="Basic residues" evidence="13">
    <location>
        <begin position="58"/>
        <end position="71"/>
    </location>
</feature>
<evidence type="ECO:0000256" key="2">
    <source>
        <dbReference type="ARBA" id="ARBA00012552"/>
    </source>
</evidence>
<evidence type="ECO:0000259" key="15">
    <source>
        <dbReference type="PROSITE" id="PS51194"/>
    </source>
</evidence>
<keyword evidence="7" id="KW-0067">ATP-binding</keyword>
<comment type="catalytic activity">
    <reaction evidence="10">
        <text>ATP + H2O = ADP + phosphate + H(+)</text>
        <dbReference type="Rhea" id="RHEA:13065"/>
        <dbReference type="ChEBI" id="CHEBI:15377"/>
        <dbReference type="ChEBI" id="CHEBI:15378"/>
        <dbReference type="ChEBI" id="CHEBI:30616"/>
        <dbReference type="ChEBI" id="CHEBI:43474"/>
        <dbReference type="ChEBI" id="CHEBI:456216"/>
        <dbReference type="EC" id="3.6.4.13"/>
    </reaction>
</comment>
<feature type="compositionally biased region" description="Basic residues" evidence="13">
    <location>
        <begin position="786"/>
        <end position="795"/>
    </location>
</feature>
<dbReference type="Proteomes" id="UP001056012">
    <property type="component" value="Chromosome 5"/>
</dbReference>
<reference evidence="17" key="1">
    <citation type="submission" date="2021-12" db="EMBL/GenBank/DDBJ databases">
        <title>Curvularia clavata genome.</title>
        <authorList>
            <person name="Cao Y."/>
        </authorList>
    </citation>
    <scope>NUCLEOTIDE SEQUENCE</scope>
    <source>
        <strain evidence="17">Yc1106</strain>
    </source>
</reference>
<evidence type="ECO:0000256" key="11">
    <source>
        <dbReference type="PROSITE-ProRule" id="PRU00552"/>
    </source>
</evidence>
<dbReference type="InterPro" id="IPR027417">
    <property type="entry name" value="P-loop_NTPase"/>
</dbReference>
<feature type="compositionally biased region" description="Acidic residues" evidence="13">
    <location>
        <begin position="217"/>
        <end position="230"/>
    </location>
</feature>
<dbReference type="GO" id="GO:0005524">
    <property type="term" value="F:ATP binding"/>
    <property type="evidence" value="ECO:0007669"/>
    <property type="project" value="UniProtKB-KW"/>
</dbReference>
<dbReference type="CDD" id="cd18787">
    <property type="entry name" value="SF2_C_DEAD"/>
    <property type="match status" value="1"/>
</dbReference>
<evidence type="ECO:0000256" key="5">
    <source>
        <dbReference type="ARBA" id="ARBA00022801"/>
    </source>
</evidence>
<dbReference type="SUPFAM" id="SSF52540">
    <property type="entry name" value="P-loop containing nucleoside triphosphate hydrolases"/>
    <property type="match status" value="2"/>
</dbReference>
<feature type="compositionally biased region" description="Acidic residues" evidence="13">
    <location>
        <begin position="241"/>
        <end position="256"/>
    </location>
</feature>
<dbReference type="InterPro" id="IPR001650">
    <property type="entry name" value="Helicase_C-like"/>
</dbReference>
<dbReference type="PANTHER" id="PTHR47959">
    <property type="entry name" value="ATP-DEPENDENT RNA HELICASE RHLE-RELATED"/>
    <property type="match status" value="1"/>
</dbReference>
<evidence type="ECO:0000256" key="9">
    <source>
        <dbReference type="ARBA" id="ARBA00023242"/>
    </source>
</evidence>
<feature type="coiled-coil region" evidence="12">
    <location>
        <begin position="656"/>
        <end position="683"/>
    </location>
</feature>
<dbReference type="SMART" id="SM00487">
    <property type="entry name" value="DEXDc"/>
    <property type="match status" value="1"/>
</dbReference>
<sequence length="805" mass="88983">MAPKIDDDFIFTISDHDDVSDDGGADDSAVAKLAGAGKKRKYTEDPDLNVRPKEVASKKAKKEKKKGKKGKQAAPESEPEDDEDDNAMPQPGEDVDQNDDIASDFEFAVGDIDTGFVEEFDGWGNDNGTVAQESGKKSTAVDVDEIIERRRNKKKAQEAVELESSDGSVNGDFEGFGSDDELMAEDGFGMGAPSDSEDDEDEEDVSDNEEDRKNKDSEDENGSDDDDEEEAPHVPHPMDLEGAETEDEDASEEEDAVEARKAAAFFAPEESVNIKKKKGAKGGMGSFQAMSLSRPILRGLASVGFTEPTPIQSKAVPIAMQGKDVVGGAETGSGKTAAFLIPILERLLYRPKKVPTTRVAIFMPTRELAVQCFNVATKLASFTDITFALMAGGFSSREQEAVLKTRPDVVIATPGRFIDHMHNTAAFQVEHLEILVLDEADRMLEEGFESQLNEILTTIPKSRQTMLFSATMTSSVDKLIRIGMDKPVRLMVDSKKQTVKGLTQEFVRLRQGKEDKRLAYLMYICEKIYTEKVIIFFRQKKEAHRVRVVFALCGLKASELHAVEAFRSGKSDYLLATDVASRGLDIKNVSTVINYEAPQTHEIYLHRVGRTARAGRSGRACTLAAEPDRKVVKQAVKASREQGAKVVSRQVPAEETERWMKKIKSLESEIEEVLAEEKEERALSVTERDLKRGENLIVHEDEIKARPRRTWFESEKEKLAEKERGAAALNGPAGGAGKGKDKKKKLSGKDRKKLEAKDVRTEGKQWKKGKVDRGLSTSKAKEKQAKMKNKSKKIAAKSSFKGFKD</sequence>
<dbReference type="PROSITE" id="PS51195">
    <property type="entry name" value="Q_MOTIF"/>
    <property type="match status" value="1"/>
</dbReference>
<evidence type="ECO:0000256" key="4">
    <source>
        <dbReference type="ARBA" id="ARBA00022741"/>
    </source>
</evidence>
<dbReference type="Gene3D" id="3.40.50.300">
    <property type="entry name" value="P-loop containing nucleotide triphosphate hydrolases"/>
    <property type="match status" value="2"/>
</dbReference>
<feature type="compositionally biased region" description="Basic and acidic residues" evidence="13">
    <location>
        <begin position="715"/>
        <end position="725"/>
    </location>
</feature>
<keyword evidence="12" id="KW-0175">Coiled coil</keyword>
<dbReference type="SMART" id="SM00490">
    <property type="entry name" value="HELICc"/>
    <property type="match status" value="1"/>
</dbReference>
<name>A0A9Q9DW82_CURCL</name>
<gene>
    <name evidence="17" type="ORF">yc1106_07470</name>
</gene>
<dbReference type="InterPro" id="IPR014001">
    <property type="entry name" value="Helicase_ATP-bd"/>
</dbReference>
<feature type="compositionally biased region" description="Low complexity" evidence="13">
    <location>
        <begin position="796"/>
        <end position="805"/>
    </location>
</feature>
<organism evidence="17 18">
    <name type="scientific">Curvularia clavata</name>
    <dbReference type="NCBI Taxonomy" id="95742"/>
    <lineage>
        <taxon>Eukaryota</taxon>
        <taxon>Fungi</taxon>
        <taxon>Dikarya</taxon>
        <taxon>Ascomycota</taxon>
        <taxon>Pezizomycotina</taxon>
        <taxon>Dothideomycetes</taxon>
        <taxon>Pleosporomycetidae</taxon>
        <taxon>Pleosporales</taxon>
        <taxon>Pleosporineae</taxon>
        <taxon>Pleosporaceae</taxon>
        <taxon>Curvularia</taxon>
    </lineage>
</organism>
<feature type="domain" description="Helicase C-terminal" evidence="15">
    <location>
        <begin position="501"/>
        <end position="664"/>
    </location>
</feature>
<feature type="compositionally biased region" description="Acidic residues" evidence="13">
    <location>
        <begin position="195"/>
        <end position="209"/>
    </location>
</feature>
<feature type="region of interest" description="Disordered" evidence="13">
    <location>
        <begin position="715"/>
        <end position="805"/>
    </location>
</feature>